<dbReference type="EMBL" id="OU503043">
    <property type="protein sequence ID" value="CAI9766169.1"/>
    <property type="molecule type" value="Genomic_DNA"/>
</dbReference>
<dbReference type="CDD" id="cd06257">
    <property type="entry name" value="DnaJ"/>
    <property type="match status" value="1"/>
</dbReference>
<accession>A0AAD1ZB25</accession>
<dbReference type="SMART" id="SM00271">
    <property type="entry name" value="DnaJ"/>
    <property type="match status" value="1"/>
</dbReference>
<dbReference type="Proteomes" id="UP000834106">
    <property type="component" value="Chromosome 8"/>
</dbReference>
<protein>
    <recommendedName>
        <fullName evidence="1">J domain-containing protein</fullName>
    </recommendedName>
</protein>
<organism evidence="2 3">
    <name type="scientific">Fraxinus pennsylvanica</name>
    <dbReference type="NCBI Taxonomy" id="56036"/>
    <lineage>
        <taxon>Eukaryota</taxon>
        <taxon>Viridiplantae</taxon>
        <taxon>Streptophyta</taxon>
        <taxon>Embryophyta</taxon>
        <taxon>Tracheophyta</taxon>
        <taxon>Spermatophyta</taxon>
        <taxon>Magnoliopsida</taxon>
        <taxon>eudicotyledons</taxon>
        <taxon>Gunneridae</taxon>
        <taxon>Pentapetalae</taxon>
        <taxon>asterids</taxon>
        <taxon>lamiids</taxon>
        <taxon>Lamiales</taxon>
        <taxon>Oleaceae</taxon>
        <taxon>Oleeae</taxon>
        <taxon>Fraxinus</taxon>
    </lineage>
</organism>
<dbReference type="AlphaFoldDB" id="A0AAD1ZB25"/>
<evidence type="ECO:0000313" key="3">
    <source>
        <dbReference type="Proteomes" id="UP000834106"/>
    </source>
</evidence>
<dbReference type="SUPFAM" id="SSF46565">
    <property type="entry name" value="Chaperone J-domain"/>
    <property type="match status" value="1"/>
</dbReference>
<dbReference type="PRINTS" id="PR00625">
    <property type="entry name" value="JDOMAIN"/>
</dbReference>
<dbReference type="Pfam" id="PF00226">
    <property type="entry name" value="DnaJ"/>
    <property type="match status" value="1"/>
</dbReference>
<dbReference type="Gene3D" id="1.10.287.110">
    <property type="entry name" value="DnaJ domain"/>
    <property type="match status" value="1"/>
</dbReference>
<dbReference type="InterPro" id="IPR050817">
    <property type="entry name" value="DjlA_DnaK_co-chaperone"/>
</dbReference>
<evidence type="ECO:0000313" key="2">
    <source>
        <dbReference type="EMBL" id="CAI9766169.1"/>
    </source>
</evidence>
<gene>
    <name evidence="2" type="ORF">FPE_LOCUS13599</name>
</gene>
<proteinExistence type="predicted"/>
<keyword evidence="3" id="KW-1185">Reference proteome</keyword>
<feature type="domain" description="J" evidence="1">
    <location>
        <begin position="43"/>
        <end position="114"/>
    </location>
</feature>
<dbReference type="InterPro" id="IPR036869">
    <property type="entry name" value="J_dom_sf"/>
</dbReference>
<evidence type="ECO:0000259" key="1">
    <source>
        <dbReference type="PROSITE" id="PS50076"/>
    </source>
</evidence>
<reference evidence="2" key="1">
    <citation type="submission" date="2023-05" db="EMBL/GenBank/DDBJ databases">
        <authorList>
            <person name="Huff M."/>
        </authorList>
    </citation>
    <scope>NUCLEOTIDE SEQUENCE</scope>
</reference>
<name>A0AAD1ZB25_9LAMI</name>
<sequence>MAAVVVGCGSASISWVQLKDSSSKRNVKNRFRVSCVSSSAVSDPYNTLRIHPGASASEVKKAFRQLALQYHPDVCRGSNCGIQFHQINEAYNIVMSNLRGELSNPEMQMYEQYDMAGDDEQMRGVDDQDWDLWEEWMGWEGAGIRDYSSHINPYI</sequence>
<dbReference type="PROSITE" id="PS50076">
    <property type="entry name" value="DNAJ_2"/>
    <property type="match status" value="1"/>
</dbReference>
<dbReference type="InterPro" id="IPR001623">
    <property type="entry name" value="DnaJ_domain"/>
</dbReference>
<dbReference type="PANTHER" id="PTHR24074">
    <property type="entry name" value="CO-CHAPERONE PROTEIN DJLA"/>
    <property type="match status" value="1"/>
</dbReference>